<gene>
    <name evidence="2" type="ORF">GJ744_008186</name>
</gene>
<feature type="compositionally biased region" description="Polar residues" evidence="1">
    <location>
        <begin position="22"/>
        <end position="33"/>
    </location>
</feature>
<accession>A0A8H7E4P9</accession>
<protein>
    <submittedName>
        <fullName evidence="2">Uncharacterized protein</fullName>
    </submittedName>
</protein>
<evidence type="ECO:0000256" key="1">
    <source>
        <dbReference type="SAM" id="MobiDB-lite"/>
    </source>
</evidence>
<dbReference type="AlphaFoldDB" id="A0A8H7E4P9"/>
<feature type="region of interest" description="Disordered" evidence="1">
    <location>
        <begin position="323"/>
        <end position="449"/>
    </location>
</feature>
<feature type="region of interest" description="Disordered" evidence="1">
    <location>
        <begin position="21"/>
        <end position="189"/>
    </location>
</feature>
<proteinExistence type="predicted"/>
<dbReference type="EMBL" id="JAACFV010000043">
    <property type="protein sequence ID" value="KAF7509292.1"/>
    <property type="molecule type" value="Genomic_DNA"/>
</dbReference>
<evidence type="ECO:0000313" key="2">
    <source>
        <dbReference type="EMBL" id="KAF7509292.1"/>
    </source>
</evidence>
<sequence>MSAPDRSVAFSQQWLRDEANRLAQSASSNQQDLTIKLMTPLMSDSEGNNSPSPPSKGLIGPLDPLFDNMAYMNDSDLNERPKPPQKPQSGKNSAFATPTRRHRTANTISSLPHAAGHRSTPPSTGPRLSAQQEAALSSPEASQQGQLPPRTASQKQLPIPYEPTSKTDRSSFLQQGRSPSPLLSDYSQSPEVRSAGIATYLEEENLYNENDEEIHGLSEAKAIYSDRKLPDFVVRKPRDGLKRNVLFRPRRKQHGDSLVSGELSFEYWDEEQKRGFWTLIDDEGFKWIVKYFSDCQAYRAWMGVNSGYDKNGLAFTNRRKQGFQKLPSQSTMVGDSESENETSDTGRTFRKRNIDQVRPYSTELMNYKRSKEGKKKKNFKREYTYDAEPSAQKSLTEIPPHRSNKNASRTPPASRHSSAHSKAPSNSRLSGDSIERRMTLPPTREPVSDEKIQANTTLYIFTNDDDPPATVYLKSCSTAEKFFSIMPLVAGVDDHDIRQITVRFDWLPESTPNTIRMIRALPDSYEKMMEEIREAPGWMEGGDGKANVIVNVVLK</sequence>
<feature type="compositionally biased region" description="Polar residues" evidence="1">
    <location>
        <begin position="87"/>
        <end position="96"/>
    </location>
</feature>
<organism evidence="2 3">
    <name type="scientific">Endocarpon pusillum</name>
    <dbReference type="NCBI Taxonomy" id="364733"/>
    <lineage>
        <taxon>Eukaryota</taxon>
        <taxon>Fungi</taxon>
        <taxon>Dikarya</taxon>
        <taxon>Ascomycota</taxon>
        <taxon>Pezizomycotina</taxon>
        <taxon>Eurotiomycetes</taxon>
        <taxon>Chaetothyriomycetidae</taxon>
        <taxon>Verrucariales</taxon>
        <taxon>Verrucariaceae</taxon>
        <taxon>Endocarpon</taxon>
    </lineage>
</organism>
<feature type="compositionally biased region" description="Polar residues" evidence="1">
    <location>
        <begin position="129"/>
        <end position="156"/>
    </location>
</feature>
<dbReference type="Proteomes" id="UP000606974">
    <property type="component" value="Unassembled WGS sequence"/>
</dbReference>
<dbReference type="OrthoDB" id="5320482at2759"/>
<comment type="caution">
    <text evidence="2">The sequence shown here is derived from an EMBL/GenBank/DDBJ whole genome shotgun (WGS) entry which is preliminary data.</text>
</comment>
<name>A0A8H7E4P9_9EURO</name>
<keyword evidence="3" id="KW-1185">Reference proteome</keyword>
<reference evidence="2" key="1">
    <citation type="submission" date="2020-02" db="EMBL/GenBank/DDBJ databases">
        <authorList>
            <person name="Palmer J.M."/>
        </authorList>
    </citation>
    <scope>NUCLEOTIDE SEQUENCE</scope>
    <source>
        <strain evidence="2">EPUS1.4</strain>
        <tissue evidence="2">Thallus</tissue>
    </source>
</reference>
<evidence type="ECO:0000313" key="3">
    <source>
        <dbReference type="Proteomes" id="UP000606974"/>
    </source>
</evidence>